<proteinExistence type="predicted"/>
<dbReference type="Pfam" id="PF04167">
    <property type="entry name" value="DUF402"/>
    <property type="match status" value="1"/>
</dbReference>
<evidence type="ECO:0000313" key="3">
    <source>
        <dbReference type="EMBL" id="MDR6225835.1"/>
    </source>
</evidence>
<gene>
    <name evidence="3" type="ORF">JOE21_001833</name>
</gene>
<dbReference type="PANTHER" id="PTHR39159">
    <property type="match status" value="1"/>
</dbReference>
<feature type="domain" description="DUF402" evidence="2">
    <location>
        <begin position="19"/>
        <end position="157"/>
    </location>
</feature>
<evidence type="ECO:0000259" key="2">
    <source>
        <dbReference type="Pfam" id="PF04167"/>
    </source>
</evidence>
<reference evidence="3 4" key="1">
    <citation type="submission" date="2023-07" db="EMBL/GenBank/DDBJ databases">
        <title>Genomic Encyclopedia of Type Strains, Phase IV (KMG-IV): sequencing the most valuable type-strain genomes for metagenomic binning, comparative biology and taxonomic classification.</title>
        <authorList>
            <person name="Goeker M."/>
        </authorList>
    </citation>
    <scope>NUCLEOTIDE SEQUENCE [LARGE SCALE GENOMIC DNA]</scope>
    <source>
        <strain evidence="3 4">DSM 45903</strain>
    </source>
</reference>
<protein>
    <submittedName>
        <fullName evidence="3">Protein associated with RNAse G/E</fullName>
    </submittedName>
</protein>
<keyword evidence="1" id="KW-0378">Hydrolase</keyword>
<dbReference type="PANTHER" id="PTHR39159:SF1">
    <property type="entry name" value="UPF0374 PROTEIN YGAC"/>
    <property type="match status" value="1"/>
</dbReference>
<dbReference type="InterPro" id="IPR007295">
    <property type="entry name" value="DUF402"/>
</dbReference>
<evidence type="ECO:0000313" key="4">
    <source>
        <dbReference type="Proteomes" id="UP001185012"/>
    </source>
</evidence>
<dbReference type="Proteomes" id="UP001185012">
    <property type="component" value="Unassembled WGS sequence"/>
</dbReference>
<dbReference type="SUPFAM" id="SSF159234">
    <property type="entry name" value="FomD-like"/>
    <property type="match status" value="1"/>
</dbReference>
<evidence type="ECO:0000256" key="1">
    <source>
        <dbReference type="ARBA" id="ARBA00022801"/>
    </source>
</evidence>
<dbReference type="EMBL" id="JAVDQG010000003">
    <property type="protein sequence ID" value="MDR6225835.1"/>
    <property type="molecule type" value="Genomic_DNA"/>
</dbReference>
<organism evidence="3 4">
    <name type="scientific">Desmospora profundinema</name>
    <dbReference type="NCBI Taxonomy" id="1571184"/>
    <lineage>
        <taxon>Bacteria</taxon>
        <taxon>Bacillati</taxon>
        <taxon>Bacillota</taxon>
        <taxon>Bacilli</taxon>
        <taxon>Bacillales</taxon>
        <taxon>Thermoactinomycetaceae</taxon>
        <taxon>Desmospora</taxon>
    </lineage>
</organism>
<name>A0ABU1IQ13_9BACL</name>
<dbReference type="Gene3D" id="2.40.380.10">
    <property type="entry name" value="FomD-like"/>
    <property type="match status" value="1"/>
</dbReference>
<comment type="caution">
    <text evidence="3">The sequence shown here is derived from an EMBL/GenBank/DDBJ whole genome shotgun (WGS) entry which is preliminary data.</text>
</comment>
<sequence length="182" mass="21642">MGMMIQAGDWIRIESRKHDGSFHRAWKRSRVLRVTSREILVANRDVEVEESDGRQRISPGLALCQFHRNKWYNTILLYDEAGSHRWYCNIASPFRWSGRTLIYTDYDWDLTVDSTRKFRWLDREEFTRNSVRYSYPASVRSCVEKARKELSQRLQKGQSPFTSSFVEEGYHQYLSLKNLSMG</sequence>
<keyword evidence="4" id="KW-1185">Reference proteome</keyword>
<accession>A0ABU1IQ13</accession>
<dbReference type="InterPro" id="IPR050212">
    <property type="entry name" value="Ntdp-like"/>
</dbReference>
<dbReference type="InterPro" id="IPR035930">
    <property type="entry name" value="FomD-like_sf"/>
</dbReference>